<feature type="chain" id="PRO_5007067601" evidence="3">
    <location>
        <begin position="21"/>
        <end position="246"/>
    </location>
</feature>
<keyword evidence="2" id="KW-0472">Membrane</keyword>
<feature type="transmembrane region" description="Helical" evidence="2">
    <location>
        <begin position="221"/>
        <end position="239"/>
    </location>
</feature>
<dbReference type="RefSeq" id="WP_066604166.1">
    <property type="nucleotide sequence ID" value="NZ_CP014230.1"/>
</dbReference>
<evidence type="ECO:0000256" key="3">
    <source>
        <dbReference type="SAM" id="SignalP"/>
    </source>
</evidence>
<name>A0A0X8JPH3_9BACT</name>
<keyword evidence="5" id="KW-1185">Reference proteome</keyword>
<organism evidence="4 5">
    <name type="scientific">Desulfomicrobium orale DSM 12838</name>
    <dbReference type="NCBI Taxonomy" id="888061"/>
    <lineage>
        <taxon>Bacteria</taxon>
        <taxon>Pseudomonadati</taxon>
        <taxon>Thermodesulfobacteriota</taxon>
        <taxon>Desulfovibrionia</taxon>
        <taxon>Desulfovibrionales</taxon>
        <taxon>Desulfomicrobiaceae</taxon>
        <taxon>Desulfomicrobium</taxon>
    </lineage>
</organism>
<dbReference type="OrthoDB" id="5471101at2"/>
<keyword evidence="2" id="KW-1133">Transmembrane helix</keyword>
<sequence>MKRIIFLAMSLCFLAVSASAATPEETLKLLILGNQKYVLENALDDGFVATVLTDSTLRTSPDTLFGLPESRLKTVRTDDGLPAEGITPVIIVLGEDEAKVWSAYAGVLKKSPALIQAVLKGQTSVLGATLNAEDGSVDILGPHPDLLVMAGQYILGKPVQESASENAEAVPEESGKEESSKVEQEPVQKIEQEAGLEEKETSAARSTPASEEVQASSGGSGFLGALLSVAAIIGIVIVLDKTVLKS</sequence>
<dbReference type="KEGG" id="doa:AXF15_05035"/>
<proteinExistence type="predicted"/>
<feature type="signal peptide" evidence="3">
    <location>
        <begin position="1"/>
        <end position="20"/>
    </location>
</feature>
<feature type="compositionally biased region" description="Basic and acidic residues" evidence="1">
    <location>
        <begin position="173"/>
        <end position="202"/>
    </location>
</feature>
<feature type="region of interest" description="Disordered" evidence="1">
    <location>
        <begin position="162"/>
        <end position="218"/>
    </location>
</feature>
<evidence type="ECO:0000313" key="5">
    <source>
        <dbReference type="Proteomes" id="UP000063964"/>
    </source>
</evidence>
<evidence type="ECO:0000313" key="4">
    <source>
        <dbReference type="EMBL" id="AMD92535.1"/>
    </source>
</evidence>
<reference evidence="5" key="1">
    <citation type="submission" date="2016-02" db="EMBL/GenBank/DDBJ databases">
        <authorList>
            <person name="Holder M.E."/>
            <person name="Ajami N.J."/>
            <person name="Petrosino J.F."/>
        </authorList>
    </citation>
    <scope>NUCLEOTIDE SEQUENCE [LARGE SCALE GENOMIC DNA]</scope>
    <source>
        <strain evidence="5">DSM 12838</strain>
    </source>
</reference>
<dbReference type="AlphaFoldDB" id="A0A0X8JPH3"/>
<keyword evidence="2" id="KW-0812">Transmembrane</keyword>
<evidence type="ECO:0000256" key="1">
    <source>
        <dbReference type="SAM" id="MobiDB-lite"/>
    </source>
</evidence>
<dbReference type="EMBL" id="CP014230">
    <property type="protein sequence ID" value="AMD92535.1"/>
    <property type="molecule type" value="Genomic_DNA"/>
</dbReference>
<gene>
    <name evidence="4" type="ORF">AXF15_05035</name>
</gene>
<protein>
    <submittedName>
        <fullName evidence="4">Uncharacterized protein</fullName>
    </submittedName>
</protein>
<dbReference type="Proteomes" id="UP000063964">
    <property type="component" value="Chromosome"/>
</dbReference>
<accession>A0A0X8JPH3</accession>
<evidence type="ECO:0000256" key="2">
    <source>
        <dbReference type="SAM" id="Phobius"/>
    </source>
</evidence>
<keyword evidence="3" id="KW-0732">Signal</keyword>